<evidence type="ECO:0000256" key="2">
    <source>
        <dbReference type="SAM" id="MobiDB-lite"/>
    </source>
</evidence>
<evidence type="ECO:0000259" key="3">
    <source>
        <dbReference type="Pfam" id="PF00535"/>
    </source>
</evidence>
<protein>
    <submittedName>
        <fullName evidence="4">Glycosyl transferase family 2</fullName>
    </submittedName>
</protein>
<evidence type="ECO:0000256" key="1">
    <source>
        <dbReference type="ARBA" id="ARBA00006739"/>
    </source>
</evidence>
<dbReference type="CDD" id="cd04179">
    <property type="entry name" value="DPM_DPG-synthase_like"/>
    <property type="match status" value="1"/>
</dbReference>
<keyword evidence="5" id="KW-1185">Reference proteome</keyword>
<feature type="compositionally biased region" description="Pro residues" evidence="2">
    <location>
        <begin position="263"/>
        <end position="274"/>
    </location>
</feature>
<proteinExistence type="inferred from homology"/>
<accession>A0A542E5N3</accession>
<dbReference type="SUPFAM" id="SSF53448">
    <property type="entry name" value="Nucleotide-diphospho-sugar transferases"/>
    <property type="match status" value="1"/>
</dbReference>
<feature type="domain" description="Glycosyltransferase 2-like" evidence="3">
    <location>
        <begin position="5"/>
        <end position="161"/>
    </location>
</feature>
<comment type="caution">
    <text evidence="4">The sequence shown here is derived from an EMBL/GenBank/DDBJ whole genome shotgun (WGS) entry which is preliminary data.</text>
</comment>
<evidence type="ECO:0000313" key="5">
    <source>
        <dbReference type="Proteomes" id="UP000317893"/>
    </source>
</evidence>
<dbReference type="AlphaFoldDB" id="A0A542E5N3"/>
<dbReference type="PANTHER" id="PTHR48090:SF7">
    <property type="entry name" value="RFBJ PROTEIN"/>
    <property type="match status" value="1"/>
</dbReference>
<sequence>MRLLVVVPAWNEEATLPGVLAELRAALPQADVLVVDDGSTDATAAVARSAGVQVAVLPVNLGVGAALRTGFRHARRASYDVLVQVDADGQHDPAQVPVLLTGLTDGADLVVGARGRGDDAKPGHGPRRWAMAVLSLVLSRVAGTRLTDTTSGFRAFNARAIELFAQSFPAEYLGDTVEALVVAARGGLVVREVPVTMRARLGGEASTGPWRSTVFLTRALTALGFALTRPRTRPSSPPPDLLDIVPAAPQPLETEPLTAEPLTPEPLTPEPLTPEPRKATR</sequence>
<evidence type="ECO:0000313" key="4">
    <source>
        <dbReference type="EMBL" id="TQJ10596.1"/>
    </source>
</evidence>
<comment type="similarity">
    <text evidence="1">Belongs to the glycosyltransferase 2 family.</text>
</comment>
<keyword evidence="4" id="KW-0808">Transferase</keyword>
<dbReference type="Gene3D" id="3.90.550.10">
    <property type="entry name" value="Spore Coat Polysaccharide Biosynthesis Protein SpsA, Chain A"/>
    <property type="match status" value="1"/>
</dbReference>
<dbReference type="GO" id="GO:0016740">
    <property type="term" value="F:transferase activity"/>
    <property type="evidence" value="ECO:0007669"/>
    <property type="project" value="UniProtKB-KW"/>
</dbReference>
<organism evidence="4 5">
    <name type="scientific">Lapillicoccus jejuensis</name>
    <dbReference type="NCBI Taxonomy" id="402171"/>
    <lineage>
        <taxon>Bacteria</taxon>
        <taxon>Bacillati</taxon>
        <taxon>Actinomycetota</taxon>
        <taxon>Actinomycetes</taxon>
        <taxon>Micrococcales</taxon>
        <taxon>Intrasporangiaceae</taxon>
        <taxon>Lapillicoccus</taxon>
    </lineage>
</organism>
<name>A0A542E5N3_9MICO</name>
<dbReference type="PANTHER" id="PTHR48090">
    <property type="entry name" value="UNDECAPRENYL-PHOSPHATE 4-DEOXY-4-FORMAMIDO-L-ARABINOSE TRANSFERASE-RELATED"/>
    <property type="match status" value="1"/>
</dbReference>
<feature type="region of interest" description="Disordered" evidence="2">
    <location>
        <begin position="229"/>
        <end position="281"/>
    </location>
</feature>
<gene>
    <name evidence="4" type="ORF">FB458_3725</name>
</gene>
<dbReference type="InterPro" id="IPR050256">
    <property type="entry name" value="Glycosyltransferase_2"/>
</dbReference>
<dbReference type="InterPro" id="IPR029044">
    <property type="entry name" value="Nucleotide-diphossugar_trans"/>
</dbReference>
<dbReference type="Pfam" id="PF00535">
    <property type="entry name" value="Glycos_transf_2"/>
    <property type="match status" value="1"/>
</dbReference>
<reference evidence="4 5" key="1">
    <citation type="submission" date="2019-06" db="EMBL/GenBank/DDBJ databases">
        <title>Sequencing the genomes of 1000 actinobacteria strains.</title>
        <authorList>
            <person name="Klenk H.-P."/>
        </authorList>
    </citation>
    <scope>NUCLEOTIDE SEQUENCE [LARGE SCALE GENOMIC DNA]</scope>
    <source>
        <strain evidence="4 5">DSM 18607</strain>
    </source>
</reference>
<feature type="compositionally biased region" description="Low complexity" evidence="2">
    <location>
        <begin position="251"/>
        <end position="262"/>
    </location>
</feature>
<dbReference type="InterPro" id="IPR001173">
    <property type="entry name" value="Glyco_trans_2-like"/>
</dbReference>
<dbReference type="Proteomes" id="UP000317893">
    <property type="component" value="Unassembled WGS sequence"/>
</dbReference>
<dbReference type="EMBL" id="VFMN01000001">
    <property type="protein sequence ID" value="TQJ10596.1"/>
    <property type="molecule type" value="Genomic_DNA"/>
</dbReference>